<keyword evidence="2" id="KW-0175">Coiled coil</keyword>
<evidence type="ECO:0000259" key="4">
    <source>
        <dbReference type="Pfam" id="PF25917"/>
    </source>
</evidence>
<protein>
    <submittedName>
        <fullName evidence="6">Efflux RND transporter periplasmic adaptor subunit</fullName>
    </submittedName>
</protein>
<dbReference type="Gene3D" id="2.40.50.100">
    <property type="match status" value="1"/>
</dbReference>
<feature type="region of interest" description="Disordered" evidence="3">
    <location>
        <begin position="348"/>
        <end position="373"/>
    </location>
</feature>
<evidence type="ECO:0000259" key="5">
    <source>
        <dbReference type="Pfam" id="PF25954"/>
    </source>
</evidence>
<dbReference type="Gene3D" id="2.40.30.170">
    <property type="match status" value="1"/>
</dbReference>
<dbReference type="Proteomes" id="UP001556653">
    <property type="component" value="Unassembled WGS sequence"/>
</dbReference>
<feature type="domain" description="CusB-like beta-barrel" evidence="5">
    <location>
        <begin position="205"/>
        <end position="272"/>
    </location>
</feature>
<proteinExistence type="inferred from homology"/>
<dbReference type="InterPro" id="IPR058625">
    <property type="entry name" value="MdtA-like_BSH"/>
</dbReference>
<dbReference type="NCBIfam" id="TIGR01730">
    <property type="entry name" value="RND_mfp"/>
    <property type="match status" value="1"/>
</dbReference>
<evidence type="ECO:0000256" key="3">
    <source>
        <dbReference type="SAM" id="MobiDB-lite"/>
    </source>
</evidence>
<gene>
    <name evidence="6" type="ORF">V6X64_10120</name>
</gene>
<evidence type="ECO:0000256" key="2">
    <source>
        <dbReference type="SAM" id="Coils"/>
    </source>
</evidence>
<sequence length="373" mass="39898">MNLKSYLIALAVALVLAAWMLSGQLGTDESVAQTAPASRGAVVMDVQVASFEARQVQRYLENQGETRADQDVDLRAETDGQIAEVLIEEGSTVAAGDTLVRLAMGDRDARREEARARVVQREADFEAAQRLQGNGFQSDIAVQEARAALHSARARLAEIEKEIRDTRIASPIDGAVESRPVQVGDYLRAGETVARLVDTDPLIAVAHVAQQDIRKVQTGREAQVSLATGDELSGEITYISNAAESGSRTFRVEVRAPNPDRLPAGVSATIRIPLDPVRAHFLSPAWLSLEDTGEVGVKTVDDQNRVVFRPVDIVRAERDGVWVSGLPDRIRLITVGQGFVRAGETVNPVEAEGSPGLATEPPGGAGMPTVSGG</sequence>
<feature type="compositionally biased region" description="Gly residues" evidence="3">
    <location>
        <begin position="363"/>
        <end position="373"/>
    </location>
</feature>
<dbReference type="Gene3D" id="1.10.287.470">
    <property type="entry name" value="Helix hairpin bin"/>
    <property type="match status" value="1"/>
</dbReference>
<keyword evidence="7" id="KW-1185">Reference proteome</keyword>
<dbReference type="RefSeq" id="WP_367968014.1">
    <property type="nucleotide sequence ID" value="NZ_JBAKFI010000005.1"/>
</dbReference>
<evidence type="ECO:0000313" key="7">
    <source>
        <dbReference type="Proteomes" id="UP001556653"/>
    </source>
</evidence>
<dbReference type="PANTHER" id="PTHR30469">
    <property type="entry name" value="MULTIDRUG RESISTANCE PROTEIN MDTA"/>
    <property type="match status" value="1"/>
</dbReference>
<comment type="caution">
    <text evidence="6">The sequence shown here is derived from an EMBL/GenBank/DDBJ whole genome shotgun (WGS) entry which is preliminary data.</text>
</comment>
<feature type="domain" description="Multidrug resistance protein MdtA-like barrel-sandwich hybrid" evidence="4">
    <location>
        <begin position="71"/>
        <end position="198"/>
    </location>
</feature>
<comment type="similarity">
    <text evidence="1">Belongs to the membrane fusion protein (MFP) (TC 8.A.1) family.</text>
</comment>
<evidence type="ECO:0000256" key="1">
    <source>
        <dbReference type="ARBA" id="ARBA00009477"/>
    </source>
</evidence>
<dbReference type="Pfam" id="PF25954">
    <property type="entry name" value="Beta-barrel_RND_2"/>
    <property type="match status" value="1"/>
</dbReference>
<accession>A0ABV3SBB1</accession>
<dbReference type="InterPro" id="IPR006143">
    <property type="entry name" value="RND_pump_MFP"/>
</dbReference>
<name>A0ABV3SBB1_9GAMM</name>
<feature type="coiled-coil region" evidence="2">
    <location>
        <begin position="142"/>
        <end position="169"/>
    </location>
</feature>
<evidence type="ECO:0000313" key="6">
    <source>
        <dbReference type="EMBL" id="MEX0387340.1"/>
    </source>
</evidence>
<reference evidence="6 7" key="1">
    <citation type="submission" date="2024-02" db="EMBL/GenBank/DDBJ databases">
        <title>New especies of Spiribacter isolated from saline water.</title>
        <authorList>
            <person name="Leon M.J."/>
            <person name="De La Haba R."/>
            <person name="Sanchez-Porro C."/>
            <person name="Ventosa A."/>
        </authorList>
    </citation>
    <scope>NUCLEOTIDE SEQUENCE [LARGE SCALE GENOMIC DNA]</scope>
    <source>
        <strain evidence="7">ag22IC4-227</strain>
    </source>
</reference>
<dbReference type="InterPro" id="IPR058792">
    <property type="entry name" value="Beta-barrel_RND_2"/>
</dbReference>
<organism evidence="6 7">
    <name type="scientific">Spiribacter onubensis</name>
    <dbReference type="NCBI Taxonomy" id="3122420"/>
    <lineage>
        <taxon>Bacteria</taxon>
        <taxon>Pseudomonadati</taxon>
        <taxon>Pseudomonadota</taxon>
        <taxon>Gammaproteobacteria</taxon>
        <taxon>Chromatiales</taxon>
        <taxon>Ectothiorhodospiraceae</taxon>
        <taxon>Spiribacter</taxon>
    </lineage>
</organism>
<dbReference type="Pfam" id="PF25917">
    <property type="entry name" value="BSH_RND"/>
    <property type="match status" value="1"/>
</dbReference>
<dbReference type="SUPFAM" id="SSF111369">
    <property type="entry name" value="HlyD-like secretion proteins"/>
    <property type="match status" value="1"/>
</dbReference>
<dbReference type="EMBL" id="JBAKFJ010000002">
    <property type="protein sequence ID" value="MEX0387340.1"/>
    <property type="molecule type" value="Genomic_DNA"/>
</dbReference>
<dbReference type="PANTHER" id="PTHR30469:SF29">
    <property type="entry name" value="BLR2860 PROTEIN"/>
    <property type="match status" value="1"/>
</dbReference>